<reference evidence="9" key="1">
    <citation type="submission" date="2019-11" db="EMBL/GenBank/DDBJ databases">
        <title>Complete genome sequence of Corynebacterium kalinowskii 1959, a novel Corynebacterium species isolated from soil of a small paddock in Vilsendorf, Germany.</title>
        <authorList>
            <person name="Schaffert L."/>
            <person name="Ruwe M."/>
            <person name="Milse J."/>
            <person name="Hanuschka K."/>
            <person name="Ortseifen V."/>
            <person name="Droste J."/>
            <person name="Brandt D."/>
            <person name="Schlueter L."/>
            <person name="Kutter Y."/>
            <person name="Vinke S."/>
            <person name="Viehoefer P."/>
            <person name="Jacob L."/>
            <person name="Luebke N.-C."/>
            <person name="Schulte-Berndt E."/>
            <person name="Hain C."/>
            <person name="Linder M."/>
            <person name="Schmidt P."/>
            <person name="Wollenschlaeger L."/>
            <person name="Luttermann T."/>
            <person name="Thieme E."/>
            <person name="Hassa J."/>
            <person name="Haak M."/>
            <person name="Wittchen M."/>
            <person name="Mentz A."/>
            <person name="Persicke M."/>
            <person name="Busche T."/>
            <person name="Ruckert C."/>
        </authorList>
    </citation>
    <scope>NUCLEOTIDE SEQUENCE [LARGE SCALE GENOMIC DNA]</scope>
    <source>
        <strain evidence="9">1959</strain>
    </source>
</reference>
<organism evidence="8 9">
    <name type="scientific">Corynebacterium kalinowskii</name>
    <dbReference type="NCBI Taxonomy" id="2675216"/>
    <lineage>
        <taxon>Bacteria</taxon>
        <taxon>Bacillati</taxon>
        <taxon>Actinomycetota</taxon>
        <taxon>Actinomycetes</taxon>
        <taxon>Mycobacteriales</taxon>
        <taxon>Corynebacteriaceae</taxon>
        <taxon>Corynebacterium</taxon>
    </lineage>
</organism>
<evidence type="ECO:0000256" key="7">
    <source>
        <dbReference type="SAM" id="Phobius"/>
    </source>
</evidence>
<feature type="transmembrane region" description="Helical" evidence="7">
    <location>
        <begin position="185"/>
        <end position="203"/>
    </location>
</feature>
<keyword evidence="3" id="KW-0813">Transport</keyword>
<comment type="subcellular location">
    <subcellularLocation>
        <location evidence="1">Membrane</location>
        <topology evidence="1">Multi-pass membrane protein</topology>
    </subcellularLocation>
</comment>
<evidence type="ECO:0000256" key="1">
    <source>
        <dbReference type="ARBA" id="ARBA00004141"/>
    </source>
</evidence>
<evidence type="ECO:0000256" key="6">
    <source>
        <dbReference type="ARBA" id="ARBA00023136"/>
    </source>
</evidence>
<comment type="similarity">
    <text evidence="2">Belongs to the sodium:solute symporter (SSF) (TC 2.A.21) family.</text>
</comment>
<dbReference type="GO" id="GO:0005886">
    <property type="term" value="C:plasma membrane"/>
    <property type="evidence" value="ECO:0007669"/>
    <property type="project" value="TreeGrafter"/>
</dbReference>
<feature type="transmembrane region" description="Helical" evidence="7">
    <location>
        <begin position="359"/>
        <end position="378"/>
    </location>
</feature>
<evidence type="ECO:0000256" key="3">
    <source>
        <dbReference type="ARBA" id="ARBA00022448"/>
    </source>
</evidence>
<dbReference type="PANTHER" id="PTHR48086:SF8">
    <property type="entry name" value="MONOCARBOXYLIC ACID PERMEASE"/>
    <property type="match status" value="1"/>
</dbReference>
<sequence length="496" mass="52364">MIIAAIIGIALMAGLGLLGRRQSMDTHSGWSIGDRGMSSITTFFLQAGAIFTSFTFLGMSGLTILGGISATYLPAYLVLGYIGMFLIGPIVWKLGSVFDYHTNADMVGHQFKSNFLTKVVAIISVVFFMPIVQVQIVGLGTMVSFATGDKSVGIWSMIGSTVLILLFVAWAGLRGVSMTAYFKDVAMVVALVVILIGVIAHYGSNGGMSSAISEMESLFIIESGTKTYGTVWFITSVIVSGIGLGAMTLPESWPAVLAADSSKAVSKNHVMLPLYSLSTLIPILIGFYAVKNLSIEKGEENSAILSIAAESLPSWLMGFVLIAGISCAIVPAAHCVISIATLISSNLVSDSITSDRRLLVGKGASAAILLLSLLLAVSRPDLMANLYLLTYAGLVQLAPANILACTKTERVNAKGIMMGMFTGVLIVLAFTITGYTLWGMNSGIVAIVVNVLVIFVVSAMTGKVERPQLVEAKVRTPIRPISPGTPGTAVRVPKRF</sequence>
<gene>
    <name evidence="8" type="primary">yodF</name>
    <name evidence="8" type="ORF">CKALI_03240</name>
</gene>
<dbReference type="PANTHER" id="PTHR48086">
    <property type="entry name" value="SODIUM/PROLINE SYMPORTER-RELATED"/>
    <property type="match status" value="1"/>
</dbReference>
<dbReference type="EMBL" id="CP046452">
    <property type="protein sequence ID" value="QGU01531.1"/>
    <property type="molecule type" value="Genomic_DNA"/>
</dbReference>
<keyword evidence="5 7" id="KW-1133">Transmembrane helix</keyword>
<keyword evidence="9" id="KW-1185">Reference proteome</keyword>
<protein>
    <submittedName>
        <fullName evidence="8">Symporter YodF</fullName>
    </submittedName>
</protein>
<proteinExistence type="inferred from homology"/>
<keyword evidence="4 7" id="KW-0812">Transmembrane</keyword>
<dbReference type="InterPro" id="IPR038377">
    <property type="entry name" value="Na/Glc_symporter_sf"/>
</dbReference>
<feature type="transmembrane region" description="Helical" evidence="7">
    <location>
        <begin position="384"/>
        <end position="404"/>
    </location>
</feature>
<feature type="transmembrane region" description="Helical" evidence="7">
    <location>
        <begin position="270"/>
        <end position="290"/>
    </location>
</feature>
<feature type="transmembrane region" description="Helical" evidence="7">
    <location>
        <begin position="75"/>
        <end position="95"/>
    </location>
</feature>
<dbReference type="AlphaFoldDB" id="A0A6B8VP10"/>
<name>A0A6B8VP10_9CORY</name>
<feature type="transmembrane region" description="Helical" evidence="7">
    <location>
        <begin position="115"/>
        <end position="140"/>
    </location>
</feature>
<feature type="transmembrane region" description="Helical" evidence="7">
    <location>
        <begin position="152"/>
        <end position="173"/>
    </location>
</feature>
<dbReference type="InterPro" id="IPR001734">
    <property type="entry name" value="Na/solute_symporter"/>
</dbReference>
<dbReference type="Gene3D" id="1.20.1730.10">
    <property type="entry name" value="Sodium/glucose cotransporter"/>
    <property type="match status" value="1"/>
</dbReference>
<evidence type="ECO:0000313" key="9">
    <source>
        <dbReference type="Proteomes" id="UP000427071"/>
    </source>
</evidence>
<evidence type="ECO:0000313" key="8">
    <source>
        <dbReference type="EMBL" id="QGU01531.1"/>
    </source>
</evidence>
<evidence type="ECO:0000256" key="5">
    <source>
        <dbReference type="ARBA" id="ARBA00022989"/>
    </source>
</evidence>
<dbReference type="PROSITE" id="PS50283">
    <property type="entry name" value="NA_SOLUT_SYMP_3"/>
    <property type="match status" value="1"/>
</dbReference>
<accession>A0A6B8VP10</accession>
<evidence type="ECO:0000256" key="2">
    <source>
        <dbReference type="ARBA" id="ARBA00006434"/>
    </source>
</evidence>
<feature type="transmembrane region" description="Helical" evidence="7">
    <location>
        <begin position="231"/>
        <end position="250"/>
    </location>
</feature>
<dbReference type="RefSeq" id="WP_156191926.1">
    <property type="nucleotide sequence ID" value="NZ_CP046452.1"/>
</dbReference>
<dbReference type="InterPro" id="IPR050277">
    <property type="entry name" value="Sodium:Solute_Symporter"/>
</dbReference>
<feature type="transmembrane region" description="Helical" evidence="7">
    <location>
        <begin position="444"/>
        <end position="462"/>
    </location>
</feature>
<dbReference type="GO" id="GO:0022857">
    <property type="term" value="F:transmembrane transporter activity"/>
    <property type="evidence" value="ECO:0007669"/>
    <property type="project" value="InterPro"/>
</dbReference>
<dbReference type="KEGG" id="ckw:CKALI_03240"/>
<evidence type="ECO:0000256" key="4">
    <source>
        <dbReference type="ARBA" id="ARBA00022692"/>
    </source>
</evidence>
<dbReference type="Proteomes" id="UP000427071">
    <property type="component" value="Chromosome"/>
</dbReference>
<feature type="transmembrane region" description="Helical" evidence="7">
    <location>
        <begin position="43"/>
        <end position="68"/>
    </location>
</feature>
<keyword evidence="6 7" id="KW-0472">Membrane</keyword>
<feature type="transmembrane region" description="Helical" evidence="7">
    <location>
        <begin position="416"/>
        <end position="438"/>
    </location>
</feature>